<keyword evidence="4" id="KW-1185">Reference proteome</keyword>
<sequence>MIAGRPLLFLSLPSLALIVGLVWYRRKFKPDAGDRGGEKSKECESAITSRGVSSTAEQELDMRQSSSLPIQQSANSGDGAENWENCSGSGHSSAGSSRSAPIDIVPNKS</sequence>
<feature type="compositionally biased region" description="Low complexity" evidence="1">
    <location>
        <begin position="87"/>
        <end position="99"/>
    </location>
</feature>
<evidence type="ECO:0000256" key="2">
    <source>
        <dbReference type="SAM" id="Phobius"/>
    </source>
</evidence>
<dbReference type="Proteomes" id="UP000075901">
    <property type="component" value="Unassembled WGS sequence"/>
</dbReference>
<organism evidence="3 4">
    <name type="scientific">Anopheles maculatus</name>
    <dbReference type="NCBI Taxonomy" id="74869"/>
    <lineage>
        <taxon>Eukaryota</taxon>
        <taxon>Metazoa</taxon>
        <taxon>Ecdysozoa</taxon>
        <taxon>Arthropoda</taxon>
        <taxon>Hexapoda</taxon>
        <taxon>Insecta</taxon>
        <taxon>Pterygota</taxon>
        <taxon>Neoptera</taxon>
        <taxon>Endopterygota</taxon>
        <taxon>Diptera</taxon>
        <taxon>Nematocera</taxon>
        <taxon>Culicoidea</taxon>
        <taxon>Culicidae</taxon>
        <taxon>Anophelinae</taxon>
        <taxon>Anopheles</taxon>
        <taxon>Anopheles maculatus group</taxon>
    </lineage>
</organism>
<dbReference type="VEuPathDB" id="VectorBase:AMAM003650"/>
<evidence type="ECO:0000313" key="4">
    <source>
        <dbReference type="Proteomes" id="UP000075901"/>
    </source>
</evidence>
<proteinExistence type="predicted"/>
<feature type="compositionally biased region" description="Polar residues" evidence="1">
    <location>
        <begin position="46"/>
        <end position="76"/>
    </location>
</feature>
<feature type="transmembrane region" description="Helical" evidence="2">
    <location>
        <begin position="6"/>
        <end position="24"/>
    </location>
</feature>
<dbReference type="AlphaFoldDB" id="A0A182SBU5"/>
<evidence type="ECO:0000256" key="1">
    <source>
        <dbReference type="SAM" id="MobiDB-lite"/>
    </source>
</evidence>
<reference evidence="4" key="1">
    <citation type="submission" date="2013-09" db="EMBL/GenBank/DDBJ databases">
        <title>The Genome Sequence of Anopheles maculatus species B.</title>
        <authorList>
            <consortium name="The Broad Institute Genomics Platform"/>
            <person name="Neafsey D.E."/>
            <person name="Besansky N."/>
            <person name="Howell P."/>
            <person name="Walton C."/>
            <person name="Young S.K."/>
            <person name="Zeng Q."/>
            <person name="Gargeya S."/>
            <person name="Fitzgerald M."/>
            <person name="Haas B."/>
            <person name="Abouelleil A."/>
            <person name="Allen A.W."/>
            <person name="Alvarado L."/>
            <person name="Arachchi H.M."/>
            <person name="Berlin A.M."/>
            <person name="Chapman S.B."/>
            <person name="Gainer-Dewar J."/>
            <person name="Goldberg J."/>
            <person name="Griggs A."/>
            <person name="Gujja S."/>
            <person name="Hansen M."/>
            <person name="Howarth C."/>
            <person name="Imamovic A."/>
            <person name="Ireland A."/>
            <person name="Larimer J."/>
            <person name="McCowan C."/>
            <person name="Murphy C."/>
            <person name="Pearson M."/>
            <person name="Poon T.W."/>
            <person name="Priest M."/>
            <person name="Roberts A."/>
            <person name="Saif S."/>
            <person name="Shea T."/>
            <person name="Sisk P."/>
            <person name="Sykes S."/>
            <person name="Wortman J."/>
            <person name="Nusbaum C."/>
            <person name="Birren B."/>
        </authorList>
    </citation>
    <scope>NUCLEOTIDE SEQUENCE [LARGE SCALE GENOMIC DNA]</scope>
    <source>
        <strain evidence="4">maculatus3</strain>
    </source>
</reference>
<reference evidence="3" key="2">
    <citation type="submission" date="2020-05" db="UniProtKB">
        <authorList>
            <consortium name="EnsemblMetazoa"/>
        </authorList>
    </citation>
    <scope>IDENTIFICATION</scope>
    <source>
        <strain evidence="3">maculatus3</strain>
    </source>
</reference>
<name>A0A182SBU5_9DIPT</name>
<keyword evidence="2" id="KW-0472">Membrane</keyword>
<feature type="compositionally biased region" description="Basic and acidic residues" evidence="1">
    <location>
        <begin position="29"/>
        <end position="44"/>
    </location>
</feature>
<dbReference type="EnsemblMetazoa" id="AMAM003650-RA">
    <property type="protein sequence ID" value="AMAM003650-PA"/>
    <property type="gene ID" value="AMAM003650"/>
</dbReference>
<feature type="region of interest" description="Disordered" evidence="1">
    <location>
        <begin position="29"/>
        <end position="109"/>
    </location>
</feature>
<keyword evidence="2" id="KW-0812">Transmembrane</keyword>
<evidence type="ECO:0000313" key="3">
    <source>
        <dbReference type="EnsemblMetazoa" id="AMAM003650-PA"/>
    </source>
</evidence>
<protein>
    <submittedName>
        <fullName evidence="3">Uncharacterized protein</fullName>
    </submittedName>
</protein>
<accession>A0A182SBU5</accession>
<keyword evidence="2" id="KW-1133">Transmembrane helix</keyword>